<sequence>MEDIITRTRIGKTWTRNPMESKIVPTTSREDRRPERLFSKLHKRGSTSHLANTCKKKIKINEVQVIEEAQRSEEKDKSDQYCAISEETPAEDYHVETFKLSLKSLKFILTCYNIVNISTTLSISRRPEWVRLNPLESKIKLLENLVLHQYLLMMLKPKSILTQEHSSLV</sequence>
<proteinExistence type="predicted"/>
<dbReference type="AlphaFoldDB" id="A0A9Q3JNC0"/>
<evidence type="ECO:0000313" key="1">
    <source>
        <dbReference type="EMBL" id="MBW0566393.1"/>
    </source>
</evidence>
<evidence type="ECO:0000313" key="2">
    <source>
        <dbReference type="Proteomes" id="UP000765509"/>
    </source>
</evidence>
<reference evidence="1" key="1">
    <citation type="submission" date="2021-03" db="EMBL/GenBank/DDBJ databases">
        <title>Draft genome sequence of rust myrtle Austropuccinia psidii MF-1, a brazilian biotype.</title>
        <authorList>
            <person name="Quecine M.C."/>
            <person name="Pachon D.M.R."/>
            <person name="Bonatelli M.L."/>
            <person name="Correr F.H."/>
            <person name="Franceschini L.M."/>
            <person name="Leite T.F."/>
            <person name="Margarido G.R.A."/>
            <person name="Almeida C.A."/>
            <person name="Ferrarezi J.A."/>
            <person name="Labate C.A."/>
        </authorList>
    </citation>
    <scope>NUCLEOTIDE SEQUENCE</scope>
    <source>
        <strain evidence="1">MF-1</strain>
    </source>
</reference>
<dbReference type="EMBL" id="AVOT02079036">
    <property type="protein sequence ID" value="MBW0566393.1"/>
    <property type="molecule type" value="Genomic_DNA"/>
</dbReference>
<accession>A0A9Q3JNC0</accession>
<organism evidence="1 2">
    <name type="scientific">Austropuccinia psidii MF-1</name>
    <dbReference type="NCBI Taxonomy" id="1389203"/>
    <lineage>
        <taxon>Eukaryota</taxon>
        <taxon>Fungi</taxon>
        <taxon>Dikarya</taxon>
        <taxon>Basidiomycota</taxon>
        <taxon>Pucciniomycotina</taxon>
        <taxon>Pucciniomycetes</taxon>
        <taxon>Pucciniales</taxon>
        <taxon>Sphaerophragmiaceae</taxon>
        <taxon>Austropuccinia</taxon>
    </lineage>
</organism>
<keyword evidence="2" id="KW-1185">Reference proteome</keyword>
<protein>
    <submittedName>
        <fullName evidence="1">Uncharacterized protein</fullName>
    </submittedName>
</protein>
<gene>
    <name evidence="1" type="ORF">O181_106108</name>
</gene>
<dbReference type="Proteomes" id="UP000765509">
    <property type="component" value="Unassembled WGS sequence"/>
</dbReference>
<name>A0A9Q3JNC0_9BASI</name>
<comment type="caution">
    <text evidence="1">The sequence shown here is derived from an EMBL/GenBank/DDBJ whole genome shotgun (WGS) entry which is preliminary data.</text>
</comment>